<dbReference type="InterPro" id="IPR036388">
    <property type="entry name" value="WH-like_DNA-bd_sf"/>
</dbReference>
<dbReference type="GO" id="GO:0006950">
    <property type="term" value="P:response to stress"/>
    <property type="evidence" value="ECO:0007669"/>
    <property type="project" value="TreeGrafter"/>
</dbReference>
<evidence type="ECO:0000259" key="1">
    <source>
        <dbReference type="PROSITE" id="PS50995"/>
    </source>
</evidence>
<accession>A0A068SQG1</accession>
<dbReference type="SUPFAM" id="SSF46785">
    <property type="entry name" value="Winged helix' DNA-binding domain"/>
    <property type="match status" value="1"/>
</dbReference>
<dbReference type="HOGENOM" id="CLU_083287_15_0_5"/>
<dbReference type="PATRIC" id="fig|1028800.3.peg.1842"/>
<dbReference type="InterPro" id="IPR036390">
    <property type="entry name" value="WH_DNA-bd_sf"/>
</dbReference>
<dbReference type="SMART" id="SM00347">
    <property type="entry name" value="HTH_MARR"/>
    <property type="match status" value="1"/>
</dbReference>
<proteinExistence type="predicted"/>
<dbReference type="PANTHER" id="PTHR33164:SF57">
    <property type="entry name" value="MARR-FAMILY TRANSCRIPTIONAL REGULATOR"/>
    <property type="match status" value="1"/>
</dbReference>
<dbReference type="GeneID" id="24258419"/>
<dbReference type="KEGG" id="ngg:RG540_CH18260"/>
<dbReference type="PROSITE" id="PS50995">
    <property type="entry name" value="HTH_MARR_2"/>
    <property type="match status" value="1"/>
</dbReference>
<dbReference type="GO" id="GO:0003700">
    <property type="term" value="F:DNA-binding transcription factor activity"/>
    <property type="evidence" value="ECO:0007669"/>
    <property type="project" value="InterPro"/>
</dbReference>
<evidence type="ECO:0000313" key="3">
    <source>
        <dbReference type="Proteomes" id="UP000028181"/>
    </source>
</evidence>
<gene>
    <name evidence="2" type="ORF">RG540_CH18260</name>
</gene>
<dbReference type="Proteomes" id="UP000028181">
    <property type="component" value="Chromosome I"/>
</dbReference>
<dbReference type="Pfam" id="PF12802">
    <property type="entry name" value="MarR_2"/>
    <property type="match status" value="1"/>
</dbReference>
<dbReference type="CDD" id="cd00090">
    <property type="entry name" value="HTH_ARSR"/>
    <property type="match status" value="1"/>
</dbReference>
<dbReference type="Gene3D" id="1.10.10.10">
    <property type="entry name" value="Winged helix-like DNA-binding domain superfamily/Winged helix DNA-binding domain"/>
    <property type="match status" value="1"/>
</dbReference>
<keyword evidence="3" id="KW-1185">Reference proteome</keyword>
<reference evidence="3" key="1">
    <citation type="journal article" date="2014" name="BMC Genomics">
        <title>Genome sequencing of two Neorhizobium galegae strains reveals a noeT gene responsible for the unusual acetylation of the nodulation factors.</title>
        <authorList>
            <person name="Osterman J."/>
            <person name="Marsh J."/>
            <person name="Laine P.K."/>
            <person name="Zeng Z."/>
            <person name="Alatalo E."/>
            <person name="Sullivan J.T."/>
            <person name="Young J.P."/>
            <person name="Thomas-Oates J."/>
            <person name="Paulin L."/>
            <person name="Lindstrom K."/>
        </authorList>
    </citation>
    <scope>NUCLEOTIDE SEQUENCE [LARGE SCALE GENOMIC DNA]</scope>
    <source>
        <strain evidence="3">HAMBI 540</strain>
    </source>
</reference>
<protein>
    <submittedName>
        <fullName evidence="2">Transcriptional regulator, MarR family</fullName>
    </submittedName>
</protein>
<dbReference type="PANTHER" id="PTHR33164">
    <property type="entry name" value="TRANSCRIPTIONAL REGULATOR, MARR FAMILY"/>
    <property type="match status" value="1"/>
</dbReference>
<dbReference type="InterPro" id="IPR011991">
    <property type="entry name" value="ArsR-like_HTH"/>
</dbReference>
<evidence type="ECO:0000313" key="2">
    <source>
        <dbReference type="EMBL" id="CDN47996.1"/>
    </source>
</evidence>
<dbReference type="EMBL" id="HG938353">
    <property type="protein sequence ID" value="CDN47996.1"/>
    <property type="molecule type" value="Genomic_DNA"/>
</dbReference>
<name>A0A068SQG1_NEOGA</name>
<dbReference type="RefSeq" id="WP_157884601.1">
    <property type="nucleotide sequence ID" value="NZ_HG938353.1"/>
</dbReference>
<dbReference type="InterPro" id="IPR000835">
    <property type="entry name" value="HTH_MarR-typ"/>
</dbReference>
<dbReference type="OrthoDB" id="9815567at2"/>
<sequence>MSKTRKELATELGSELNALLVASRTVMAASAARFHPDLQPAAYQLAAMLASQGPTKAGGLADRLGMDKSAVSRLAKSLCDNGLADTSADPDDGRAIVYSLTDAGHNGIQAANAVKSDAFFSRMDGWSDAELTLFIGLLRKFNRT</sequence>
<organism evidence="2 3">
    <name type="scientific">Neorhizobium galegae bv. orientalis str. HAMBI 540</name>
    <dbReference type="NCBI Taxonomy" id="1028800"/>
    <lineage>
        <taxon>Bacteria</taxon>
        <taxon>Pseudomonadati</taxon>
        <taxon>Pseudomonadota</taxon>
        <taxon>Alphaproteobacteria</taxon>
        <taxon>Hyphomicrobiales</taxon>
        <taxon>Rhizobiaceae</taxon>
        <taxon>Rhizobium/Agrobacterium group</taxon>
        <taxon>Neorhizobium</taxon>
    </lineage>
</organism>
<dbReference type="AlphaFoldDB" id="A0A068SQG1"/>
<dbReference type="eggNOG" id="COG1846">
    <property type="taxonomic scope" value="Bacteria"/>
</dbReference>
<feature type="domain" description="HTH marR-type" evidence="1">
    <location>
        <begin position="9"/>
        <end position="143"/>
    </location>
</feature>
<dbReference type="InterPro" id="IPR039422">
    <property type="entry name" value="MarR/SlyA-like"/>
</dbReference>